<dbReference type="RefSeq" id="WP_150863473.1">
    <property type="nucleotide sequence ID" value="NZ_VYXP01000003.1"/>
</dbReference>
<dbReference type="CDD" id="cd15482">
    <property type="entry name" value="Sialidase_non-viral"/>
    <property type="match status" value="1"/>
</dbReference>
<protein>
    <submittedName>
        <fullName evidence="3">Sialidase</fullName>
    </submittedName>
</protein>
<keyword evidence="4" id="KW-1185">Reference proteome</keyword>
<dbReference type="AlphaFoldDB" id="A0A5N0TDC1"/>
<dbReference type="PANTHER" id="PTHR43752">
    <property type="entry name" value="BNR/ASP-BOX REPEAT FAMILY PROTEIN"/>
    <property type="match status" value="1"/>
</dbReference>
<dbReference type="SUPFAM" id="SSF50939">
    <property type="entry name" value="Sialidases"/>
    <property type="match status" value="1"/>
</dbReference>
<evidence type="ECO:0000313" key="4">
    <source>
        <dbReference type="Proteomes" id="UP000325372"/>
    </source>
</evidence>
<dbReference type="PANTHER" id="PTHR43752:SF2">
    <property type="entry name" value="BNR_ASP-BOX REPEAT FAMILY PROTEIN"/>
    <property type="match status" value="1"/>
</dbReference>
<dbReference type="Pfam" id="PF13088">
    <property type="entry name" value="BNR_2"/>
    <property type="match status" value="1"/>
</dbReference>
<evidence type="ECO:0000313" key="3">
    <source>
        <dbReference type="EMBL" id="KAA9132751.1"/>
    </source>
</evidence>
<dbReference type="Proteomes" id="UP000325372">
    <property type="component" value="Unassembled WGS sequence"/>
</dbReference>
<feature type="signal peptide" evidence="1">
    <location>
        <begin position="1"/>
        <end position="23"/>
    </location>
</feature>
<keyword evidence="1" id="KW-0732">Signal</keyword>
<evidence type="ECO:0000256" key="1">
    <source>
        <dbReference type="SAM" id="SignalP"/>
    </source>
</evidence>
<feature type="domain" description="Sialidase" evidence="2">
    <location>
        <begin position="53"/>
        <end position="331"/>
    </location>
</feature>
<organism evidence="3 4">
    <name type="scientific">Marinihelvus fidelis</name>
    <dbReference type="NCBI Taxonomy" id="2613842"/>
    <lineage>
        <taxon>Bacteria</taxon>
        <taxon>Pseudomonadati</taxon>
        <taxon>Pseudomonadota</taxon>
        <taxon>Gammaproteobacteria</taxon>
        <taxon>Chromatiales</taxon>
        <taxon>Wenzhouxiangellaceae</taxon>
        <taxon>Marinihelvus</taxon>
    </lineage>
</organism>
<dbReference type="InterPro" id="IPR036278">
    <property type="entry name" value="Sialidase_sf"/>
</dbReference>
<gene>
    <name evidence="3" type="ORF">F3N42_05935</name>
</gene>
<reference evidence="3 4" key="1">
    <citation type="submission" date="2019-09" db="EMBL/GenBank/DDBJ databases">
        <title>Wenzhouxiangella sp. Genome sequencing and assembly.</title>
        <authorList>
            <person name="Zhang R."/>
        </authorList>
    </citation>
    <scope>NUCLEOTIDE SEQUENCE [LARGE SCALE GENOMIC DNA]</scope>
    <source>
        <strain evidence="3 4">W260</strain>
    </source>
</reference>
<accession>A0A5N0TDC1</accession>
<sequence length="352" mass="37973">MARAPLILACLGLSAVLSTITQADDAILQRATINADAPYPQSHASTIVETSDGQLVAAWFGGLHEKHPEVAIYVAHHDGDGWQPAVAVADGRQADGSQLPTWNPVLFQPDGGPLHLFYKVGPNPQEWWGVLKTSDDGGETWSEARRLPDGLLGPIKNKPVISGMGAWIAPSSTEGPEGWRLRFERSEDQGATWTAGPTVDPGPGIDTIQPSILYHADGRLQAVARSRQGTLAASWSSDRGKTWSPMAAIELPNPNAGTDAVTLADGRQLLVYNHSAHNPATPGKGPRYPLSIALSDDGIRWRRVMDIEEVALREGYAYPAVIQSGDGRVHITYTVARQRIRHVVIDPARLEP</sequence>
<comment type="caution">
    <text evidence="3">The sequence shown here is derived from an EMBL/GenBank/DDBJ whole genome shotgun (WGS) entry which is preliminary data.</text>
</comment>
<evidence type="ECO:0000259" key="2">
    <source>
        <dbReference type="Pfam" id="PF13088"/>
    </source>
</evidence>
<dbReference type="InterPro" id="IPR011040">
    <property type="entry name" value="Sialidase"/>
</dbReference>
<feature type="chain" id="PRO_5024401851" evidence="1">
    <location>
        <begin position="24"/>
        <end position="352"/>
    </location>
</feature>
<dbReference type="EMBL" id="VYXP01000003">
    <property type="protein sequence ID" value="KAA9132751.1"/>
    <property type="molecule type" value="Genomic_DNA"/>
</dbReference>
<proteinExistence type="predicted"/>
<name>A0A5N0TDC1_9GAMM</name>
<dbReference type="Gene3D" id="2.120.10.10">
    <property type="match status" value="1"/>
</dbReference>